<comment type="caution">
    <text evidence="4">The sequence shown here is derived from an EMBL/GenBank/DDBJ whole genome shotgun (WGS) entry which is preliminary data.</text>
</comment>
<dbReference type="Pfam" id="PF03816">
    <property type="entry name" value="LytR_cpsA_psr"/>
    <property type="match status" value="1"/>
</dbReference>
<proteinExistence type="inferred from homology"/>
<gene>
    <name evidence="4" type="ORF">AAFH96_29415</name>
</gene>
<accession>A0ABV5CZG8</accession>
<reference evidence="4 5" key="1">
    <citation type="submission" date="2024-04" db="EMBL/GenBank/DDBJ databases">
        <title>Polymorphospora sp. isolated from Baiyangdian Lake in Xiong'an New Area.</title>
        <authorList>
            <person name="Zhang X."/>
            <person name="Liu J."/>
        </authorList>
    </citation>
    <scope>NUCLEOTIDE SEQUENCE [LARGE SCALE GENOMIC DNA]</scope>
    <source>
        <strain evidence="4 5">2-325</strain>
    </source>
</reference>
<dbReference type="Gene3D" id="3.40.630.190">
    <property type="entry name" value="LCP protein"/>
    <property type="match status" value="1"/>
</dbReference>
<keyword evidence="5" id="KW-1185">Reference proteome</keyword>
<dbReference type="RefSeq" id="WP_375736365.1">
    <property type="nucleotide sequence ID" value="NZ_JBCGDC010000128.1"/>
</dbReference>
<evidence type="ECO:0000256" key="1">
    <source>
        <dbReference type="ARBA" id="ARBA00006068"/>
    </source>
</evidence>
<comment type="similarity">
    <text evidence="1">Belongs to the LytR/CpsA/Psr (LCP) family.</text>
</comment>
<evidence type="ECO:0000313" key="4">
    <source>
        <dbReference type="EMBL" id="MFB6397189.1"/>
    </source>
</evidence>
<evidence type="ECO:0000313" key="5">
    <source>
        <dbReference type="Proteomes" id="UP001582793"/>
    </source>
</evidence>
<dbReference type="NCBIfam" id="TIGR00350">
    <property type="entry name" value="lytR_cpsA_psr"/>
    <property type="match status" value="1"/>
</dbReference>
<dbReference type="Proteomes" id="UP001582793">
    <property type="component" value="Unassembled WGS sequence"/>
</dbReference>
<dbReference type="PANTHER" id="PTHR33392">
    <property type="entry name" value="POLYISOPRENYL-TEICHOIC ACID--PEPTIDOGLYCAN TEICHOIC ACID TRANSFERASE TAGU"/>
    <property type="match status" value="1"/>
</dbReference>
<feature type="domain" description="Cell envelope-related transcriptional attenuator" evidence="3">
    <location>
        <begin position="96"/>
        <end position="277"/>
    </location>
</feature>
<feature type="region of interest" description="Disordered" evidence="2">
    <location>
        <begin position="52"/>
        <end position="71"/>
    </location>
</feature>
<feature type="compositionally biased region" description="Low complexity" evidence="2">
    <location>
        <begin position="52"/>
        <end position="65"/>
    </location>
</feature>
<protein>
    <submittedName>
        <fullName evidence="4">LCP family protein</fullName>
    </submittedName>
</protein>
<dbReference type="InterPro" id="IPR004474">
    <property type="entry name" value="LytR_CpsA_psr"/>
</dbReference>
<dbReference type="InterPro" id="IPR050922">
    <property type="entry name" value="LytR/CpsA/Psr_CW_biosynth"/>
</dbReference>
<organism evidence="4 5">
    <name type="scientific">Polymorphospora lycopeni</name>
    <dbReference type="NCBI Taxonomy" id="3140240"/>
    <lineage>
        <taxon>Bacteria</taxon>
        <taxon>Bacillati</taxon>
        <taxon>Actinomycetota</taxon>
        <taxon>Actinomycetes</taxon>
        <taxon>Micromonosporales</taxon>
        <taxon>Micromonosporaceae</taxon>
        <taxon>Polymorphospora</taxon>
    </lineage>
</organism>
<evidence type="ECO:0000259" key="3">
    <source>
        <dbReference type="Pfam" id="PF03816"/>
    </source>
</evidence>
<sequence length="376" mass="40123">MTGQGRRRRLVLWCVAIVAAVGLLGGAAVVVDGYLERRYPISTADLFGPSGPASAAGGGTPTASPTPRPGADLKGPLDILLVGIDTRESVPDWQPNADAIMILRVDADLKSGHLVALPRDLLVDIPAFPASGYRGGRNKINAAMVYGSRQRDGGTPDVARGFQLLARTVSDYTGIDEFDAGAVLNFRGFRNLVDAVGGVDLHIDQRVASIHLRPDGKLRTASRSGGYTGPQMVYEPGLRHLNGWQALDYARQRYDLPNGAYDRQRHHQQLIKALLRGVLASSMATNPLAVGQVLTAIGDALVFDGRGQRPIDFAFALSDLRPENLTLVGLPGSGVGTGSGYRGEQLDEIGRRYLAELRAGREDEFVAANPSLVLQG</sequence>
<name>A0ABV5CZG8_9ACTN</name>
<dbReference type="EMBL" id="JBCGDC010000128">
    <property type="protein sequence ID" value="MFB6397189.1"/>
    <property type="molecule type" value="Genomic_DNA"/>
</dbReference>
<dbReference type="PANTHER" id="PTHR33392:SF6">
    <property type="entry name" value="POLYISOPRENYL-TEICHOIC ACID--PEPTIDOGLYCAN TEICHOIC ACID TRANSFERASE TAGU"/>
    <property type="match status" value="1"/>
</dbReference>
<evidence type="ECO:0000256" key="2">
    <source>
        <dbReference type="SAM" id="MobiDB-lite"/>
    </source>
</evidence>